<dbReference type="HOGENOM" id="CLU_047729_5_2_1"/>
<dbReference type="PANTHER" id="PTHR34618">
    <property type="entry name" value="SURFACE PROTEIN MAS1, PUTATIVE-RELATED"/>
    <property type="match status" value="1"/>
</dbReference>
<keyword evidence="1" id="KW-0732">Signal</keyword>
<reference evidence="2 3" key="1">
    <citation type="journal article" date="2014" name="Genome Announc.">
        <title>Draft genome sequence of the pathogenic fungus Scedosporium apiospermum.</title>
        <authorList>
            <person name="Vandeputte P."/>
            <person name="Ghamrawi S."/>
            <person name="Rechenmann M."/>
            <person name="Iltis A."/>
            <person name="Giraud S."/>
            <person name="Fleury M."/>
            <person name="Thornton C."/>
            <person name="Delhaes L."/>
            <person name="Meyer W."/>
            <person name="Papon N."/>
            <person name="Bouchara J.P."/>
        </authorList>
    </citation>
    <scope>NUCLEOTIDE SEQUENCE [LARGE SCALE GENOMIC DNA]</scope>
    <source>
        <strain evidence="2 3">IHEM 14462</strain>
    </source>
</reference>
<comment type="caution">
    <text evidence="2">The sequence shown here is derived from an EMBL/GenBank/DDBJ whole genome shotgun (WGS) entry which is preliminary data.</text>
</comment>
<dbReference type="OMA" id="CKFTIAT"/>
<dbReference type="VEuPathDB" id="FungiDB:SAPIO_CDS0626"/>
<dbReference type="EMBL" id="JOWA01000033">
    <property type="protein sequence ID" value="KEZ46326.1"/>
    <property type="molecule type" value="Genomic_DNA"/>
</dbReference>
<protein>
    <submittedName>
        <fullName evidence="2">Uncharacterized protein</fullName>
    </submittedName>
</protein>
<evidence type="ECO:0000313" key="2">
    <source>
        <dbReference type="EMBL" id="KEZ46326.1"/>
    </source>
</evidence>
<evidence type="ECO:0000256" key="1">
    <source>
        <dbReference type="SAM" id="SignalP"/>
    </source>
</evidence>
<evidence type="ECO:0000313" key="3">
    <source>
        <dbReference type="Proteomes" id="UP000028545"/>
    </source>
</evidence>
<accession>A0A084GG64</accession>
<dbReference type="InterPro" id="IPR021476">
    <property type="entry name" value="Egh16-like"/>
</dbReference>
<organism evidence="2 3">
    <name type="scientific">Pseudallescheria apiosperma</name>
    <name type="common">Scedosporium apiospermum</name>
    <dbReference type="NCBI Taxonomy" id="563466"/>
    <lineage>
        <taxon>Eukaryota</taxon>
        <taxon>Fungi</taxon>
        <taxon>Dikarya</taxon>
        <taxon>Ascomycota</taxon>
        <taxon>Pezizomycotina</taxon>
        <taxon>Sordariomycetes</taxon>
        <taxon>Hypocreomycetidae</taxon>
        <taxon>Microascales</taxon>
        <taxon>Microascaceae</taxon>
        <taxon>Scedosporium</taxon>
    </lineage>
</organism>
<proteinExistence type="predicted"/>
<dbReference type="Pfam" id="PF11327">
    <property type="entry name" value="Egh16-like"/>
    <property type="match status" value="1"/>
</dbReference>
<feature type="chain" id="PRO_5001775798" evidence="1">
    <location>
        <begin position="18"/>
        <end position="179"/>
    </location>
</feature>
<name>A0A084GG64_PSEDA</name>
<dbReference type="Proteomes" id="UP000028545">
    <property type="component" value="Unassembled WGS sequence"/>
</dbReference>
<dbReference type="AlphaFoldDB" id="A0A084GG64"/>
<gene>
    <name evidence="2" type="ORF">SAPIO_CDS0626</name>
</gene>
<dbReference type="PANTHER" id="PTHR34618:SF3">
    <property type="entry name" value="GEGH 16 PROTEIN"/>
    <property type="match status" value="1"/>
</dbReference>
<dbReference type="KEGG" id="sapo:SAPIO_CDS0626"/>
<feature type="signal peptide" evidence="1">
    <location>
        <begin position="1"/>
        <end position="17"/>
    </location>
</feature>
<sequence>MKFVSVLSLALFSLVQGHSVILAAFGEAGSPSSVGFLVDSSIARNCSGISPCQQDTTIIRDVEISQNITGLCGRTEIEGNIDVNSNIENAISNNQVAQVQAGTTLTVTIHQVNQDGAGPYTCELFSNSSTTTGQRLAVTNDVPGFNGLSQAKFKAFNVTVQMPTSFTCTDGCFAVEQTD</sequence>
<dbReference type="OrthoDB" id="3241054at2759"/>
<dbReference type="GeneID" id="27718778"/>
<dbReference type="RefSeq" id="XP_016646125.1">
    <property type="nucleotide sequence ID" value="XM_016783359.1"/>
</dbReference>
<keyword evidence="3" id="KW-1185">Reference proteome</keyword>